<dbReference type="Proteomes" id="UP000218418">
    <property type="component" value="Chromosome"/>
</dbReference>
<feature type="transmembrane region" description="Helical" evidence="1">
    <location>
        <begin position="175"/>
        <end position="193"/>
    </location>
</feature>
<feature type="transmembrane region" description="Helical" evidence="1">
    <location>
        <begin position="16"/>
        <end position="35"/>
    </location>
</feature>
<gene>
    <name evidence="2" type="ORF">NIES267_38670</name>
</gene>
<keyword evidence="1" id="KW-0472">Membrane</keyword>
<evidence type="ECO:0000313" key="3">
    <source>
        <dbReference type="Proteomes" id="UP000218418"/>
    </source>
</evidence>
<accession>A0A1Z4LT74</accession>
<dbReference type="OrthoDB" id="511803at2"/>
<keyword evidence="3" id="KW-1185">Reference proteome</keyword>
<evidence type="ECO:0000313" key="2">
    <source>
        <dbReference type="EMBL" id="BAY84371.1"/>
    </source>
</evidence>
<keyword evidence="1" id="KW-0812">Transmembrane</keyword>
<proteinExistence type="predicted"/>
<name>A0A1Z4LT74_9CYAN</name>
<organism evidence="2 3">
    <name type="scientific">Calothrix parasitica NIES-267</name>
    <dbReference type="NCBI Taxonomy" id="1973488"/>
    <lineage>
        <taxon>Bacteria</taxon>
        <taxon>Bacillati</taxon>
        <taxon>Cyanobacteriota</taxon>
        <taxon>Cyanophyceae</taxon>
        <taxon>Nostocales</taxon>
        <taxon>Calotrichaceae</taxon>
        <taxon>Calothrix</taxon>
    </lineage>
</organism>
<protein>
    <submittedName>
        <fullName evidence="2">Uncharacterized protein</fullName>
    </submittedName>
</protein>
<keyword evidence="1" id="KW-1133">Transmembrane helix</keyword>
<feature type="transmembrane region" description="Helical" evidence="1">
    <location>
        <begin position="150"/>
        <end position="169"/>
    </location>
</feature>
<dbReference type="EMBL" id="AP018227">
    <property type="protein sequence ID" value="BAY84371.1"/>
    <property type="molecule type" value="Genomic_DNA"/>
</dbReference>
<sequence length="211" mass="23954">MSTDAKSLNQQNNSSIITYIIINILIFLILDLGISVNTAMESILEKLLTSAPLLLVSSIFAQVINGQLSSNFKAILVFWRIKEPLPGCRAFSYFMDKDPRIDPNILKTKFGNLPSDPTEQNRLWYKIYKKHESKTAVEDAHQKFLLTRDLAGFSFLFLVVMGFAGYFLLTNLHSWIIYTSVLLLMFLINSMAARNYGIKFVNNVLAEESSI</sequence>
<evidence type="ECO:0000256" key="1">
    <source>
        <dbReference type="SAM" id="Phobius"/>
    </source>
</evidence>
<dbReference type="AlphaFoldDB" id="A0A1Z4LT74"/>
<reference evidence="2 3" key="1">
    <citation type="submission" date="2017-06" db="EMBL/GenBank/DDBJ databases">
        <title>Genome sequencing of cyanobaciteial culture collection at National Institute for Environmental Studies (NIES).</title>
        <authorList>
            <person name="Hirose Y."/>
            <person name="Shimura Y."/>
            <person name="Fujisawa T."/>
            <person name="Nakamura Y."/>
            <person name="Kawachi M."/>
        </authorList>
    </citation>
    <scope>NUCLEOTIDE SEQUENCE [LARGE SCALE GENOMIC DNA]</scope>
    <source>
        <strain evidence="2 3">NIES-267</strain>
    </source>
</reference>